<feature type="domain" description="N-acetyltransferase" evidence="3">
    <location>
        <begin position="147"/>
        <end position="298"/>
    </location>
</feature>
<dbReference type="InterPro" id="IPR016181">
    <property type="entry name" value="Acyl_CoA_acyltransferase"/>
</dbReference>
<organism evidence="4 5">
    <name type="scientific">Cognatishimia activa</name>
    <dbReference type="NCBI Taxonomy" id="1715691"/>
    <lineage>
        <taxon>Bacteria</taxon>
        <taxon>Pseudomonadati</taxon>
        <taxon>Pseudomonadota</taxon>
        <taxon>Alphaproteobacteria</taxon>
        <taxon>Rhodobacterales</taxon>
        <taxon>Paracoccaceae</taxon>
        <taxon>Cognatishimia</taxon>
    </lineage>
</organism>
<dbReference type="GO" id="GO:0003700">
    <property type="term" value="F:DNA-binding transcription factor activity"/>
    <property type="evidence" value="ECO:0007669"/>
    <property type="project" value="InterPro"/>
</dbReference>
<dbReference type="Gene3D" id="1.10.10.10">
    <property type="entry name" value="Winged helix-like DNA-binding domain superfamily/Winged helix DNA-binding domain"/>
    <property type="match status" value="1"/>
</dbReference>
<dbReference type="EMBL" id="CYUE01000020">
    <property type="protein sequence ID" value="CUK26296.1"/>
    <property type="molecule type" value="Genomic_DNA"/>
</dbReference>
<gene>
    <name evidence="4" type="ORF">TA5114_02105</name>
</gene>
<evidence type="ECO:0000313" key="5">
    <source>
        <dbReference type="Proteomes" id="UP000051184"/>
    </source>
</evidence>
<keyword evidence="2" id="KW-0012">Acyltransferase</keyword>
<dbReference type="CDD" id="cd04301">
    <property type="entry name" value="NAT_SF"/>
    <property type="match status" value="1"/>
</dbReference>
<proteinExistence type="predicted"/>
<accession>A0A0N7MBT4</accession>
<dbReference type="InterPro" id="IPR050832">
    <property type="entry name" value="Bact_Acetyltransf"/>
</dbReference>
<dbReference type="InterPro" id="IPR036388">
    <property type="entry name" value="WH-like_DNA-bd_sf"/>
</dbReference>
<dbReference type="PANTHER" id="PTHR43877">
    <property type="entry name" value="AMINOALKYLPHOSPHONATE N-ACETYLTRANSFERASE-RELATED-RELATED"/>
    <property type="match status" value="1"/>
</dbReference>
<sequence>MTYVNNMKDHDIQRIRRFNRAVTAALGVLDSSFLGRGRPLGVARVIHAIGHYGSDIAVIRTQLGLDKAVLSRMLKGLEAEGLITFRTDSQDARKRHADLTDKGRAEFDAYDALSDHHAADLLEGHPHTGHLLQAMDLIATAFGRDKVTIQEMDPRATDSLYCLQSYYDELEARFERGFDVSLSRDPEAANMMPPLGAFYVAMSDGLPLGCCGLKGVGTDVAEIKRLWVSPSARGLGLAQRLLAECETAANDLGIKTLRLDTNSALPEAEQLYRKTGWTQIERFNDDPYPDLFFEKAVSVG</sequence>
<reference evidence="5" key="1">
    <citation type="submission" date="2015-09" db="EMBL/GenBank/DDBJ databases">
        <authorList>
            <person name="Rodrigo-Torres Lidia"/>
            <person name="Arahal R.David."/>
        </authorList>
    </citation>
    <scope>NUCLEOTIDE SEQUENCE [LARGE SCALE GENOMIC DNA]</scope>
    <source>
        <strain evidence="5">CECT 5114</strain>
    </source>
</reference>
<dbReference type="PROSITE" id="PS51186">
    <property type="entry name" value="GNAT"/>
    <property type="match status" value="1"/>
</dbReference>
<name>A0A0N7MBT4_9RHOB</name>
<dbReference type="AlphaFoldDB" id="A0A0N7MBT4"/>
<keyword evidence="1 4" id="KW-0808">Transferase</keyword>
<dbReference type="SUPFAM" id="SSF55729">
    <property type="entry name" value="Acyl-CoA N-acyltransferases (Nat)"/>
    <property type="match status" value="1"/>
</dbReference>
<dbReference type="Gene3D" id="3.40.630.30">
    <property type="match status" value="1"/>
</dbReference>
<dbReference type="Pfam" id="PF12802">
    <property type="entry name" value="MarR_2"/>
    <property type="match status" value="1"/>
</dbReference>
<evidence type="ECO:0000259" key="3">
    <source>
        <dbReference type="PROSITE" id="PS51186"/>
    </source>
</evidence>
<dbReference type="InterPro" id="IPR000835">
    <property type="entry name" value="HTH_MarR-typ"/>
</dbReference>
<dbReference type="Proteomes" id="UP000051184">
    <property type="component" value="Unassembled WGS sequence"/>
</dbReference>
<dbReference type="SUPFAM" id="SSF46785">
    <property type="entry name" value="Winged helix' DNA-binding domain"/>
    <property type="match status" value="1"/>
</dbReference>
<dbReference type="STRING" id="1715691.TA5113_00933"/>
<evidence type="ECO:0000313" key="4">
    <source>
        <dbReference type="EMBL" id="CUK26296.1"/>
    </source>
</evidence>
<dbReference type="GO" id="GO:0016747">
    <property type="term" value="F:acyltransferase activity, transferring groups other than amino-acyl groups"/>
    <property type="evidence" value="ECO:0007669"/>
    <property type="project" value="InterPro"/>
</dbReference>
<dbReference type="InterPro" id="IPR000182">
    <property type="entry name" value="GNAT_dom"/>
</dbReference>
<keyword evidence="5" id="KW-1185">Reference proteome</keyword>
<evidence type="ECO:0000256" key="2">
    <source>
        <dbReference type="ARBA" id="ARBA00023315"/>
    </source>
</evidence>
<dbReference type="InterPro" id="IPR036390">
    <property type="entry name" value="WH_DNA-bd_sf"/>
</dbReference>
<protein>
    <submittedName>
        <fullName evidence="4">Acetyltransferase</fullName>
    </submittedName>
</protein>
<dbReference type="PANTHER" id="PTHR43877:SF2">
    <property type="entry name" value="AMINOALKYLPHOSPHONATE N-ACETYLTRANSFERASE-RELATED"/>
    <property type="match status" value="1"/>
</dbReference>
<dbReference type="Pfam" id="PF00583">
    <property type="entry name" value="Acetyltransf_1"/>
    <property type="match status" value="1"/>
</dbReference>
<evidence type="ECO:0000256" key="1">
    <source>
        <dbReference type="ARBA" id="ARBA00022679"/>
    </source>
</evidence>